<keyword evidence="4" id="KW-1185">Reference proteome</keyword>
<dbReference type="Proteomes" id="UP001208570">
    <property type="component" value="Unassembled WGS sequence"/>
</dbReference>
<dbReference type="PANTHER" id="PTHR32026">
    <property type="entry name" value="METHYLTRANSFERASE-LIKE PROTEIN 24"/>
    <property type="match status" value="1"/>
</dbReference>
<feature type="transmembrane region" description="Helical" evidence="1">
    <location>
        <begin position="6"/>
        <end position="25"/>
    </location>
</feature>
<evidence type="ECO:0000313" key="3">
    <source>
        <dbReference type="EMBL" id="KAK2142122.1"/>
    </source>
</evidence>
<proteinExistence type="predicted"/>
<dbReference type="Pfam" id="PF13383">
    <property type="entry name" value="Methyltransf_22"/>
    <property type="match status" value="1"/>
</dbReference>
<dbReference type="SUPFAM" id="SSF53335">
    <property type="entry name" value="S-adenosyl-L-methionine-dependent methyltransferases"/>
    <property type="match status" value="1"/>
</dbReference>
<accession>A0AAD9IWA7</accession>
<dbReference type="InterPro" id="IPR026913">
    <property type="entry name" value="METTL24"/>
</dbReference>
<protein>
    <recommendedName>
        <fullName evidence="2">Methyltransferase domain-containing protein</fullName>
    </recommendedName>
</protein>
<dbReference type="PANTHER" id="PTHR32026:SF10">
    <property type="entry name" value="METHYLTRANSFERASE-LIKE PROTEIN 24-RELATED"/>
    <property type="match status" value="1"/>
</dbReference>
<organism evidence="3 4">
    <name type="scientific">Paralvinella palmiformis</name>
    <dbReference type="NCBI Taxonomy" id="53620"/>
    <lineage>
        <taxon>Eukaryota</taxon>
        <taxon>Metazoa</taxon>
        <taxon>Spiralia</taxon>
        <taxon>Lophotrochozoa</taxon>
        <taxon>Annelida</taxon>
        <taxon>Polychaeta</taxon>
        <taxon>Sedentaria</taxon>
        <taxon>Canalipalpata</taxon>
        <taxon>Terebellida</taxon>
        <taxon>Terebelliformia</taxon>
        <taxon>Alvinellidae</taxon>
        <taxon>Paralvinella</taxon>
    </lineage>
</organism>
<dbReference type="InterPro" id="IPR029063">
    <property type="entry name" value="SAM-dependent_MTases_sf"/>
</dbReference>
<keyword evidence="1" id="KW-0812">Transmembrane</keyword>
<reference evidence="3" key="1">
    <citation type="journal article" date="2023" name="Mol. Biol. Evol.">
        <title>Third-Generation Sequencing Reveals the Adaptive Role of the Epigenome in Three Deep-Sea Polychaetes.</title>
        <authorList>
            <person name="Perez M."/>
            <person name="Aroh O."/>
            <person name="Sun Y."/>
            <person name="Lan Y."/>
            <person name="Juniper S.K."/>
            <person name="Young C.R."/>
            <person name="Angers B."/>
            <person name="Qian P.Y."/>
        </authorList>
    </citation>
    <scope>NUCLEOTIDE SEQUENCE</scope>
    <source>
        <strain evidence="3">P08H-3</strain>
    </source>
</reference>
<keyword evidence="1" id="KW-0472">Membrane</keyword>
<dbReference type="InterPro" id="IPR025714">
    <property type="entry name" value="Methyltranfer_dom"/>
</dbReference>
<name>A0AAD9IWA7_9ANNE</name>
<keyword evidence="1" id="KW-1133">Transmembrane helix</keyword>
<evidence type="ECO:0000256" key="1">
    <source>
        <dbReference type="SAM" id="Phobius"/>
    </source>
</evidence>
<evidence type="ECO:0000313" key="4">
    <source>
        <dbReference type="Proteomes" id="UP001208570"/>
    </source>
</evidence>
<dbReference type="AlphaFoldDB" id="A0AAD9IWA7"/>
<comment type="caution">
    <text evidence="3">The sequence shown here is derived from an EMBL/GenBank/DDBJ whole genome shotgun (WGS) entry which is preliminary data.</text>
</comment>
<dbReference type="EMBL" id="JAODUP010000995">
    <property type="protein sequence ID" value="KAK2142122.1"/>
    <property type="molecule type" value="Genomic_DNA"/>
</dbReference>
<evidence type="ECO:0000259" key="2">
    <source>
        <dbReference type="Pfam" id="PF13383"/>
    </source>
</evidence>
<sequence>MNKSIYIPVLVVFGVLCSTFTVITVGDMNDTIRGIVLAKGDNNVYKQVYNKGSTWNKTTTRTTTTTITTPPPPTTKTTTTNYVNLPKGLYPVREWTPFSLNDAAVSEYPELAFYKLINRVDYLCLDRMRLGNYDDGGWDICLAGSYEPTRNNCLVYSFGINNDWTFDDAVTKKFGCIVRAFDPTMEKYPEATMRGDKIHFYPIGIYASNTTIKLKRRMCEVKTLGSLRKQFQEEETIIDYLKMDVEGSEWPSLDAMFKEGFLTKYVKQIGVEYHTTGVKRTAKRLLMVLVKLEELGFRKWNVHWNMHCLPQNRDPLSITYCTEVYYINTNIIKKV</sequence>
<gene>
    <name evidence="3" type="ORF">LSH36_995g01058</name>
</gene>
<feature type="domain" description="Methyltransferase" evidence="2">
    <location>
        <begin position="112"/>
        <end position="282"/>
    </location>
</feature>